<dbReference type="Proteomes" id="UP000292082">
    <property type="component" value="Unassembled WGS sequence"/>
</dbReference>
<evidence type="ECO:0000313" key="1">
    <source>
        <dbReference type="EMBL" id="TBU60363.1"/>
    </source>
</evidence>
<sequence>MAARAFVGEREISLAIDLVFTYFDRTVRIQTNRSASSALVIQIHISAERIKVSAIYQVKPLCCLTFRDTYEVRSARCGPLFGVITMNAAVLNNQHQVSSWEGPLGRHTVRRANSNTSRTHVNFTVT</sequence>
<accession>A0A4Q9PZV9</accession>
<dbReference type="EMBL" id="ML145105">
    <property type="protein sequence ID" value="TBU60363.1"/>
    <property type="molecule type" value="Genomic_DNA"/>
</dbReference>
<dbReference type="AlphaFoldDB" id="A0A4Q9PZV9"/>
<organism evidence="1 2">
    <name type="scientific">Dichomitus squalens</name>
    <dbReference type="NCBI Taxonomy" id="114155"/>
    <lineage>
        <taxon>Eukaryota</taxon>
        <taxon>Fungi</taxon>
        <taxon>Dikarya</taxon>
        <taxon>Basidiomycota</taxon>
        <taxon>Agaricomycotina</taxon>
        <taxon>Agaricomycetes</taxon>
        <taxon>Polyporales</taxon>
        <taxon>Polyporaceae</taxon>
        <taxon>Dichomitus</taxon>
    </lineage>
</organism>
<protein>
    <submittedName>
        <fullName evidence="1">Uncharacterized protein</fullName>
    </submittedName>
</protein>
<keyword evidence="2" id="KW-1185">Reference proteome</keyword>
<name>A0A4Q9PZV9_9APHY</name>
<evidence type="ECO:0000313" key="2">
    <source>
        <dbReference type="Proteomes" id="UP000292082"/>
    </source>
</evidence>
<gene>
    <name evidence="1" type="ORF">BD310DRAFT_329178</name>
</gene>
<proteinExistence type="predicted"/>
<reference evidence="1 2" key="1">
    <citation type="submission" date="2019-01" db="EMBL/GenBank/DDBJ databases">
        <title>Draft genome sequences of three monokaryotic isolates of the white-rot basidiomycete fungus Dichomitus squalens.</title>
        <authorList>
            <consortium name="DOE Joint Genome Institute"/>
            <person name="Lopez S.C."/>
            <person name="Andreopoulos B."/>
            <person name="Pangilinan J."/>
            <person name="Lipzen A."/>
            <person name="Riley R."/>
            <person name="Ahrendt S."/>
            <person name="Ng V."/>
            <person name="Barry K."/>
            <person name="Daum C."/>
            <person name="Grigoriev I.V."/>
            <person name="Hilden K.S."/>
            <person name="Makela M.R."/>
            <person name="de Vries R.P."/>
        </authorList>
    </citation>
    <scope>NUCLEOTIDE SEQUENCE [LARGE SCALE GENOMIC DNA]</scope>
    <source>
        <strain evidence="1 2">CBS 464.89</strain>
    </source>
</reference>